<dbReference type="InterPro" id="IPR036380">
    <property type="entry name" value="Isochorismatase-like_sf"/>
</dbReference>
<feature type="domain" description="Isochorismatase-like" evidence="1">
    <location>
        <begin position="1"/>
        <end position="172"/>
    </location>
</feature>
<gene>
    <name evidence="2" type="ORF">A2519_12805</name>
</gene>
<evidence type="ECO:0000259" key="1">
    <source>
        <dbReference type="Pfam" id="PF00857"/>
    </source>
</evidence>
<reference evidence="2 3" key="1">
    <citation type="journal article" date="2016" name="Nat. Commun.">
        <title>Thousands of microbial genomes shed light on interconnected biogeochemical processes in an aquifer system.</title>
        <authorList>
            <person name="Anantharaman K."/>
            <person name="Brown C.T."/>
            <person name="Hug L.A."/>
            <person name="Sharon I."/>
            <person name="Castelle C.J."/>
            <person name="Probst A.J."/>
            <person name="Thomas B.C."/>
            <person name="Singh A."/>
            <person name="Wilkins M.J."/>
            <person name="Karaoz U."/>
            <person name="Brodie E.L."/>
            <person name="Williams K.H."/>
            <person name="Hubbard S.S."/>
            <person name="Banfield J.F."/>
        </authorList>
    </citation>
    <scope>NUCLEOTIDE SEQUENCE [LARGE SCALE GENOMIC DNA]</scope>
</reference>
<dbReference type="Pfam" id="PF00857">
    <property type="entry name" value="Isochorismatase"/>
    <property type="match status" value="1"/>
</dbReference>
<dbReference type="CDD" id="cd00431">
    <property type="entry name" value="cysteine_hydrolases"/>
    <property type="match status" value="1"/>
</dbReference>
<dbReference type="InterPro" id="IPR000868">
    <property type="entry name" value="Isochorismatase-like_dom"/>
</dbReference>
<evidence type="ECO:0000313" key="3">
    <source>
        <dbReference type="Proteomes" id="UP000179243"/>
    </source>
</evidence>
<name>A0A1F7F0D1_UNCRA</name>
<accession>A0A1F7F0D1</accession>
<dbReference type="Gene3D" id="3.40.50.850">
    <property type="entry name" value="Isochorismatase-like"/>
    <property type="match status" value="1"/>
</dbReference>
<protein>
    <submittedName>
        <fullName evidence="2">Isochorismatase</fullName>
    </submittedName>
</protein>
<comment type="caution">
    <text evidence="2">The sequence shown here is derived from an EMBL/GenBank/DDBJ whole genome shotgun (WGS) entry which is preliminary data.</text>
</comment>
<dbReference type="Proteomes" id="UP000179243">
    <property type="component" value="Unassembled WGS sequence"/>
</dbReference>
<proteinExistence type="predicted"/>
<evidence type="ECO:0000313" key="2">
    <source>
        <dbReference type="EMBL" id="OGK00110.1"/>
    </source>
</evidence>
<dbReference type="AlphaFoldDB" id="A0A1F7F0D1"/>
<organism evidence="2 3">
    <name type="scientific">Candidatus Raymondbacteria bacterium RIFOXYD12_FULL_49_13</name>
    <dbReference type="NCBI Taxonomy" id="1817890"/>
    <lineage>
        <taxon>Bacteria</taxon>
        <taxon>Raymondiibacteriota</taxon>
    </lineage>
</organism>
<dbReference type="EMBL" id="MFYX01000154">
    <property type="protein sequence ID" value="OGK00110.1"/>
    <property type="molecule type" value="Genomic_DNA"/>
</dbReference>
<dbReference type="SUPFAM" id="SSF52499">
    <property type="entry name" value="Isochorismatase-like hydrolases"/>
    <property type="match status" value="1"/>
</dbReference>
<sequence length="178" mass="19706">MQNDIVLPDGPACVRGALATVPTIVEALTYFRNNRRPVFHVVREYREDGSDVEITRLEKFRQGKKYALPGTPGCEIIKELAPAPGEYRIVKNRFSAFMNTELDFMLRRLDVTQIAVCGTQYPNCVRTTVFDGVCYGYAVTVLTDATSAASDAVAQANIADIKNIGVTCCTVREYIGKQ</sequence>
<dbReference type="PANTHER" id="PTHR47044">
    <property type="entry name" value="OS02G0276400 PROTEIN"/>
    <property type="match status" value="1"/>
</dbReference>